<evidence type="ECO:0000259" key="3">
    <source>
        <dbReference type="Pfam" id="PF14242"/>
    </source>
</evidence>
<organism evidence="4 5">
    <name type="scientific">Helicovermis profundi</name>
    <dbReference type="NCBI Taxonomy" id="3065157"/>
    <lineage>
        <taxon>Bacteria</taxon>
        <taxon>Bacillati</taxon>
        <taxon>Bacillota</taxon>
        <taxon>Clostridia</taxon>
        <taxon>Helicovermis</taxon>
    </lineage>
</organism>
<dbReference type="AlphaFoldDB" id="A0AAU9E4K1"/>
<dbReference type="InterPro" id="IPR009060">
    <property type="entry name" value="UBA-like_sf"/>
</dbReference>
<evidence type="ECO:0000313" key="4">
    <source>
        <dbReference type="EMBL" id="BEP28920.1"/>
    </source>
</evidence>
<dbReference type="Pfam" id="PF14242">
    <property type="entry name" value="DUF4342"/>
    <property type="match status" value="1"/>
</dbReference>
<dbReference type="Proteomes" id="UP001321786">
    <property type="component" value="Chromosome"/>
</dbReference>
<proteinExistence type="predicted"/>
<feature type="domain" description="DUF4342" evidence="3">
    <location>
        <begin position="63"/>
        <end position="131"/>
    </location>
</feature>
<reference evidence="4 5" key="1">
    <citation type="submission" date="2023-08" db="EMBL/GenBank/DDBJ databases">
        <title>Helicovermis profunda gen. nov., sp. nov., a novel mesophilic, fermentative bacterium within the Bacillota from a deep-sea hydrothermal vent chimney.</title>
        <authorList>
            <person name="Miyazaki U."/>
            <person name="Mizutani D."/>
            <person name="Hashimoto Y."/>
            <person name="Tame A."/>
            <person name="Sawayama S."/>
            <person name="Miyazaki J."/>
            <person name="Takai K."/>
            <person name="Nakagawa S."/>
        </authorList>
    </citation>
    <scope>NUCLEOTIDE SEQUENCE [LARGE SCALE GENOMIC DNA]</scope>
    <source>
        <strain evidence="4 5">S502</strain>
    </source>
</reference>
<dbReference type="RefSeq" id="WP_338537218.1">
    <property type="nucleotide sequence ID" value="NZ_AP028654.1"/>
</dbReference>
<feature type="compositionally biased region" description="Basic and acidic residues" evidence="1">
    <location>
        <begin position="150"/>
        <end position="160"/>
    </location>
</feature>
<keyword evidence="2" id="KW-1133">Transmembrane helix</keyword>
<evidence type="ECO:0000313" key="5">
    <source>
        <dbReference type="Proteomes" id="UP001321786"/>
    </source>
</evidence>
<evidence type="ECO:0000256" key="1">
    <source>
        <dbReference type="SAM" id="MobiDB-lite"/>
    </source>
</evidence>
<feature type="region of interest" description="Disordered" evidence="1">
    <location>
        <begin position="140"/>
        <end position="160"/>
    </location>
</feature>
<dbReference type="CDD" id="cd14360">
    <property type="entry name" value="UBA_NAC_like_bac"/>
    <property type="match status" value="1"/>
</dbReference>
<accession>A0AAU9E4K1</accession>
<dbReference type="Gene3D" id="1.10.8.10">
    <property type="entry name" value="DNA helicase RuvA subunit, C-terminal domain"/>
    <property type="match status" value="1"/>
</dbReference>
<keyword evidence="2" id="KW-0472">Membrane</keyword>
<sequence length="160" mass="18927">MNITLEKIDLLKERANVSYTEAKDALEHTDGDIVEALIYLEKDDKIRNSRFSKKSKNDNYYHEKKGKDFIESFKKNIKSIHECNFFIRKKSRTYLNIPLSFAILFGIFLIPYSLVFLAFTFVFGFKLEIRKGEKKYSFRSNDNNNEDINESEKVDINKKN</sequence>
<name>A0AAU9E4K1_9FIRM</name>
<dbReference type="EMBL" id="AP028654">
    <property type="protein sequence ID" value="BEP28920.1"/>
    <property type="molecule type" value="Genomic_DNA"/>
</dbReference>
<dbReference type="KEGG" id="hprf:HLPR_12510"/>
<feature type="transmembrane region" description="Helical" evidence="2">
    <location>
        <begin position="99"/>
        <end position="125"/>
    </location>
</feature>
<keyword evidence="5" id="KW-1185">Reference proteome</keyword>
<protein>
    <submittedName>
        <fullName evidence="4">DUF4342 domain-containing protein</fullName>
    </submittedName>
</protein>
<evidence type="ECO:0000256" key="2">
    <source>
        <dbReference type="SAM" id="Phobius"/>
    </source>
</evidence>
<gene>
    <name evidence="4" type="ORF">HLPR_12510</name>
</gene>
<dbReference type="InterPro" id="IPR025642">
    <property type="entry name" value="DUF4342"/>
</dbReference>
<dbReference type="SUPFAM" id="SSF46934">
    <property type="entry name" value="UBA-like"/>
    <property type="match status" value="1"/>
</dbReference>
<keyword evidence="2" id="KW-0812">Transmembrane</keyword>